<dbReference type="GO" id="GO:0016740">
    <property type="term" value="F:transferase activity"/>
    <property type="evidence" value="ECO:0007669"/>
    <property type="project" value="UniProtKB-KW"/>
</dbReference>
<evidence type="ECO:0000313" key="1">
    <source>
        <dbReference type="EMBL" id="TLE02872.1"/>
    </source>
</evidence>
<keyword evidence="1" id="KW-0808">Transferase</keyword>
<keyword evidence="2" id="KW-1185">Reference proteome</keyword>
<dbReference type="EMBL" id="JRMQ02000002">
    <property type="protein sequence ID" value="TLE02872.1"/>
    <property type="molecule type" value="Genomic_DNA"/>
</dbReference>
<protein>
    <submittedName>
        <fullName evidence="1">Glycosyl transferase</fullName>
    </submittedName>
</protein>
<sequence length="204" mass="24172">MYKNTQEIDFSKLPKSFVLKTNHDCGGVILVPNKDIFLTNSKTFQESMDKLTQHLHTNYYLLHREWHYKDIEPRVFVEEILGEIEGEEWKAPTDYKIHCFKDCAYMQIDIDRFTNHTRVIFDEDWNPMPFSFLYPISQSIPNKPYNAEMMFAIAKALAGRFYMRVDLYNIYGRIVVGELTFTHGGGTETFNPKEWDKKFGDLWI</sequence>
<gene>
    <name evidence="1" type="ORF">LS65_002810</name>
</gene>
<evidence type="ECO:0000313" key="2">
    <source>
        <dbReference type="Proteomes" id="UP000029707"/>
    </source>
</evidence>
<reference evidence="1 2" key="1">
    <citation type="journal article" date="2014" name="Genome Announc.">
        <title>Draft genome sequences of eight enterohepatic helicobacter species isolated from both laboratory and wild rodents.</title>
        <authorList>
            <person name="Sheh A."/>
            <person name="Shen Z."/>
            <person name="Fox J.G."/>
        </authorList>
    </citation>
    <scope>NUCLEOTIDE SEQUENCE [LARGE SCALE GENOMIC DNA]</scope>
    <source>
        <strain evidence="1 2">MIT 01-6451</strain>
    </source>
</reference>
<dbReference type="AlphaFoldDB" id="A0A4U8TQI9"/>
<accession>A0A4U8TQI9</accession>
<organism evidence="1 2">
    <name type="scientific">Helicobacter japonicus</name>
    <dbReference type="NCBI Taxonomy" id="425400"/>
    <lineage>
        <taxon>Bacteria</taxon>
        <taxon>Pseudomonadati</taxon>
        <taxon>Campylobacterota</taxon>
        <taxon>Epsilonproteobacteria</taxon>
        <taxon>Campylobacterales</taxon>
        <taxon>Helicobacteraceae</taxon>
        <taxon>Helicobacter</taxon>
    </lineage>
</organism>
<dbReference type="InterPro" id="IPR029465">
    <property type="entry name" value="ATPgrasp_TupA"/>
</dbReference>
<name>A0A4U8TQI9_9HELI</name>
<dbReference type="OrthoDB" id="9791827at2"/>
<dbReference type="Proteomes" id="UP000029707">
    <property type="component" value="Unassembled WGS sequence"/>
</dbReference>
<comment type="caution">
    <text evidence="1">The sequence shown here is derived from an EMBL/GenBank/DDBJ whole genome shotgun (WGS) entry which is preliminary data.</text>
</comment>
<proteinExistence type="predicted"/>
<dbReference type="Pfam" id="PF14305">
    <property type="entry name" value="ATPgrasp_TupA"/>
    <property type="match status" value="1"/>
</dbReference>